<reference evidence="2" key="1">
    <citation type="journal article" date="2021" name="PeerJ">
        <title>Extensive microbial diversity within the chicken gut microbiome revealed by metagenomics and culture.</title>
        <authorList>
            <person name="Gilroy R."/>
            <person name="Ravi A."/>
            <person name="Getino M."/>
            <person name="Pursley I."/>
            <person name="Horton D.L."/>
            <person name="Alikhan N.F."/>
            <person name="Baker D."/>
            <person name="Gharbi K."/>
            <person name="Hall N."/>
            <person name="Watson M."/>
            <person name="Adriaenssens E.M."/>
            <person name="Foster-Nyarko E."/>
            <person name="Jarju S."/>
            <person name="Secka A."/>
            <person name="Antonio M."/>
            <person name="Oren A."/>
            <person name="Chaudhuri R.R."/>
            <person name="La Ragione R."/>
            <person name="Hildebrand F."/>
            <person name="Pallen M.J."/>
        </authorList>
    </citation>
    <scope>NUCLEOTIDE SEQUENCE</scope>
    <source>
        <strain evidence="2">ChiSxjej5B17-1746</strain>
    </source>
</reference>
<comment type="caution">
    <text evidence="2">The sequence shown here is derived from an EMBL/GenBank/DDBJ whole genome shotgun (WGS) entry which is preliminary data.</text>
</comment>
<gene>
    <name evidence="2" type="ORF">H9874_08275</name>
</gene>
<sequence>MSNVITNRMDRPWTFVAPGWAFSFTLKPLEMRVLTDEEAKAVGANPSVARLVDSGLLAMDRPKKGAEAVNTVAQMQKRVKDAEKSQVLTAPSGNKAATVKTEIKGTSTVPVKSEG</sequence>
<organism evidence="2 3">
    <name type="scientific">Candidatus Bilophila faecipullorum</name>
    <dbReference type="NCBI Taxonomy" id="2838482"/>
    <lineage>
        <taxon>Bacteria</taxon>
        <taxon>Pseudomonadati</taxon>
        <taxon>Thermodesulfobacteriota</taxon>
        <taxon>Desulfovibrionia</taxon>
        <taxon>Desulfovibrionales</taxon>
        <taxon>Desulfovibrionaceae</taxon>
        <taxon>Bilophila</taxon>
    </lineage>
</organism>
<evidence type="ECO:0000256" key="1">
    <source>
        <dbReference type="SAM" id="MobiDB-lite"/>
    </source>
</evidence>
<dbReference type="EMBL" id="DXGI01000317">
    <property type="protein sequence ID" value="HIW79123.1"/>
    <property type="molecule type" value="Genomic_DNA"/>
</dbReference>
<feature type="region of interest" description="Disordered" evidence="1">
    <location>
        <begin position="83"/>
        <end position="115"/>
    </location>
</feature>
<proteinExistence type="predicted"/>
<protein>
    <submittedName>
        <fullName evidence="2">Uncharacterized protein</fullName>
    </submittedName>
</protein>
<feature type="compositionally biased region" description="Polar residues" evidence="1">
    <location>
        <begin position="104"/>
        <end position="115"/>
    </location>
</feature>
<evidence type="ECO:0000313" key="2">
    <source>
        <dbReference type="EMBL" id="HIW79123.1"/>
    </source>
</evidence>
<dbReference type="AlphaFoldDB" id="A0A9D1U9H8"/>
<evidence type="ECO:0000313" key="3">
    <source>
        <dbReference type="Proteomes" id="UP000824264"/>
    </source>
</evidence>
<reference evidence="2" key="2">
    <citation type="submission" date="2021-04" db="EMBL/GenBank/DDBJ databases">
        <authorList>
            <person name="Gilroy R."/>
        </authorList>
    </citation>
    <scope>NUCLEOTIDE SEQUENCE</scope>
    <source>
        <strain evidence="2">ChiSxjej5B17-1746</strain>
    </source>
</reference>
<accession>A0A9D1U9H8</accession>
<name>A0A9D1U9H8_9BACT</name>
<dbReference type="Proteomes" id="UP000824264">
    <property type="component" value="Unassembled WGS sequence"/>
</dbReference>